<name>A0AA41UDM1_9HYPH</name>
<accession>A0AA41UDM1</accession>
<evidence type="ECO:0000256" key="4">
    <source>
        <dbReference type="ARBA" id="ARBA00022475"/>
    </source>
</evidence>
<keyword evidence="7" id="KW-0812">Transmembrane</keyword>
<dbReference type="InterPro" id="IPR012413">
    <property type="entry name" value="BA14K"/>
</dbReference>
<dbReference type="RefSeq" id="WP_281735969.1">
    <property type="nucleotide sequence ID" value="NZ_JAKETQ010000001.1"/>
</dbReference>
<evidence type="ECO:0000256" key="3">
    <source>
        <dbReference type="ARBA" id="ARBA00020552"/>
    </source>
</evidence>
<keyword evidence="5" id="KW-0430">Lectin</keyword>
<gene>
    <name evidence="9" type="ORF">ML536_11760</name>
</gene>
<comment type="subcellular location">
    <subcellularLocation>
        <location evidence="1">Membrane</location>
        <topology evidence="1">Single-pass membrane protein</topology>
    </subcellularLocation>
</comment>
<evidence type="ECO:0000313" key="10">
    <source>
        <dbReference type="Proteomes" id="UP001156140"/>
    </source>
</evidence>
<keyword evidence="8" id="KW-0732">Signal</keyword>
<evidence type="ECO:0000256" key="1">
    <source>
        <dbReference type="ARBA" id="ARBA00004167"/>
    </source>
</evidence>
<evidence type="ECO:0000256" key="8">
    <source>
        <dbReference type="SAM" id="SignalP"/>
    </source>
</evidence>
<protein>
    <recommendedName>
        <fullName evidence="3">Lectin-like protein BA14k</fullName>
    </recommendedName>
</protein>
<feature type="signal peptide" evidence="8">
    <location>
        <begin position="1"/>
        <end position="24"/>
    </location>
</feature>
<keyword evidence="10" id="KW-1185">Reference proteome</keyword>
<sequence length="132" mass="14869">MAPKLPVFVATLALIATSVIPAAAAEWYSSDDRWVAYSFRDCRHVRDRYGRDSCERFFRPEEAKKDDDLGAAIGVGIVGLAIGAIIAGAAEQDRAKKNERDRWLQYCFAKYRSFDPQTGTFLARDGLRYPCR</sequence>
<proteinExistence type="inferred from homology"/>
<evidence type="ECO:0000256" key="5">
    <source>
        <dbReference type="ARBA" id="ARBA00022734"/>
    </source>
</evidence>
<feature type="chain" id="PRO_5041392841" description="Lectin-like protein BA14k" evidence="8">
    <location>
        <begin position="25"/>
        <end position="132"/>
    </location>
</feature>
<comment type="caution">
    <text evidence="9">The sequence shown here is derived from an EMBL/GenBank/DDBJ whole genome shotgun (WGS) entry which is preliminary data.</text>
</comment>
<feature type="transmembrane region" description="Helical" evidence="7">
    <location>
        <begin position="69"/>
        <end position="90"/>
    </location>
</feature>
<evidence type="ECO:0000256" key="2">
    <source>
        <dbReference type="ARBA" id="ARBA00010270"/>
    </source>
</evidence>
<keyword evidence="4" id="KW-1003">Cell membrane</keyword>
<evidence type="ECO:0000256" key="6">
    <source>
        <dbReference type="ARBA" id="ARBA00025321"/>
    </source>
</evidence>
<comment type="similarity">
    <text evidence="2">Belongs to the BA14k family.</text>
</comment>
<keyword evidence="7" id="KW-0472">Membrane</keyword>
<dbReference type="AlphaFoldDB" id="A0AA41UDM1"/>
<keyword evidence="7" id="KW-1133">Transmembrane helix</keyword>
<dbReference type="GO" id="GO:0030246">
    <property type="term" value="F:carbohydrate binding"/>
    <property type="evidence" value="ECO:0007669"/>
    <property type="project" value="UniProtKB-KW"/>
</dbReference>
<comment type="function">
    <text evidence="6">Has immunoglobulin-binding and hemagglutination properties, and can bind to mannose. Essential for virulence. May be involved in LPS biosynthesis or polysaccharide transport.</text>
</comment>
<dbReference type="EMBL" id="JALAZD010000001">
    <property type="protein sequence ID" value="MCI0127499.1"/>
    <property type="molecule type" value="Genomic_DNA"/>
</dbReference>
<dbReference type="Proteomes" id="UP001156140">
    <property type="component" value="Unassembled WGS sequence"/>
</dbReference>
<dbReference type="Pfam" id="PF07886">
    <property type="entry name" value="BA14K"/>
    <property type="match status" value="1"/>
</dbReference>
<reference evidence="9" key="1">
    <citation type="submission" date="2022-03" db="EMBL/GenBank/DDBJ databases">
        <title>The complete genome sequence of a Methyloterrigena soli.</title>
        <authorList>
            <person name="Zi Z."/>
        </authorList>
    </citation>
    <scope>NUCLEOTIDE SEQUENCE</scope>
    <source>
        <strain evidence="9">M48</strain>
    </source>
</reference>
<evidence type="ECO:0000256" key="7">
    <source>
        <dbReference type="SAM" id="Phobius"/>
    </source>
</evidence>
<evidence type="ECO:0000313" key="9">
    <source>
        <dbReference type="EMBL" id="MCI0127499.1"/>
    </source>
</evidence>
<dbReference type="GO" id="GO:0016020">
    <property type="term" value="C:membrane"/>
    <property type="evidence" value="ECO:0007669"/>
    <property type="project" value="UniProtKB-SubCell"/>
</dbReference>
<organism evidence="9 10">
    <name type="scientific">Paradevosia shaoguanensis</name>
    <dbReference type="NCBI Taxonomy" id="1335043"/>
    <lineage>
        <taxon>Bacteria</taxon>
        <taxon>Pseudomonadati</taxon>
        <taxon>Pseudomonadota</taxon>
        <taxon>Alphaproteobacteria</taxon>
        <taxon>Hyphomicrobiales</taxon>
        <taxon>Devosiaceae</taxon>
        <taxon>Paradevosia</taxon>
    </lineage>
</organism>